<name>A0A1C7EDN1_9BACL</name>
<keyword evidence="1" id="KW-1133">Transmembrane helix</keyword>
<gene>
    <name evidence="2" type="ORF">BCM40_00375</name>
</gene>
<feature type="transmembrane region" description="Helical" evidence="1">
    <location>
        <begin position="70"/>
        <end position="89"/>
    </location>
</feature>
<dbReference type="InterPro" id="IPR013879">
    <property type="entry name" value="DUF1761"/>
</dbReference>
<sequence length="124" mass="13033">MLIDISSLNYWAILAGGILYMIYGGVYYTVLVGKKNQSTGPLKYVVSVIVAFISSIFIGVLVQATSSSSLLGGVAVGSIVGFLISIVYLKNTLFGLVSAKNCAIAIGDHLIIFTLLGALHGFLN</sequence>
<dbReference type="OrthoDB" id="2382138at2"/>
<keyword evidence="1" id="KW-0472">Membrane</keyword>
<accession>A0A1C7EDN1</accession>
<feature type="transmembrane region" description="Helical" evidence="1">
    <location>
        <begin position="101"/>
        <end position="123"/>
    </location>
</feature>
<proteinExistence type="predicted"/>
<dbReference type="Pfam" id="PF08570">
    <property type="entry name" value="DUF1761"/>
    <property type="match status" value="1"/>
</dbReference>
<keyword evidence="1" id="KW-0812">Transmembrane</keyword>
<dbReference type="RefSeq" id="WP_065525015.1">
    <property type="nucleotide sequence ID" value="NZ_CP016543.2"/>
</dbReference>
<dbReference type="AlphaFoldDB" id="A0A1C7EDN1"/>
<evidence type="ECO:0000256" key="1">
    <source>
        <dbReference type="SAM" id="Phobius"/>
    </source>
</evidence>
<evidence type="ECO:0000313" key="2">
    <source>
        <dbReference type="EMBL" id="ANU21879.1"/>
    </source>
</evidence>
<keyword evidence="3" id="KW-1185">Reference proteome</keyword>
<protein>
    <submittedName>
        <fullName evidence="2">DUF1761 domain-containing protein</fullName>
    </submittedName>
</protein>
<feature type="transmembrane region" description="Helical" evidence="1">
    <location>
        <begin position="44"/>
        <end position="64"/>
    </location>
</feature>
<dbReference type="Proteomes" id="UP000092495">
    <property type="component" value="Chromosome"/>
</dbReference>
<evidence type="ECO:0000313" key="3">
    <source>
        <dbReference type="Proteomes" id="UP000092495"/>
    </source>
</evidence>
<dbReference type="EMBL" id="CP016543">
    <property type="protein sequence ID" value="ANU21879.1"/>
    <property type="molecule type" value="Genomic_DNA"/>
</dbReference>
<reference evidence="2" key="1">
    <citation type="submission" date="2016-10" db="EMBL/GenBank/DDBJ databases">
        <authorList>
            <person name="See-Too W.S."/>
        </authorList>
    </citation>
    <scope>NUCLEOTIDE SEQUENCE</scope>
    <source>
        <strain evidence="2">DSM 22276</strain>
    </source>
</reference>
<feature type="transmembrane region" description="Helical" evidence="1">
    <location>
        <begin position="12"/>
        <end position="32"/>
    </location>
</feature>
<dbReference type="KEGG" id="pdg:BCM40_00375"/>
<organism evidence="2 3">
    <name type="scientific">Planococcus donghaensis</name>
    <dbReference type="NCBI Taxonomy" id="414778"/>
    <lineage>
        <taxon>Bacteria</taxon>
        <taxon>Bacillati</taxon>
        <taxon>Bacillota</taxon>
        <taxon>Bacilli</taxon>
        <taxon>Bacillales</taxon>
        <taxon>Caryophanaceae</taxon>
        <taxon>Planococcus</taxon>
    </lineage>
</organism>